<dbReference type="PROSITE" id="PS50097">
    <property type="entry name" value="BTB"/>
    <property type="match status" value="1"/>
</dbReference>
<evidence type="ECO:0000313" key="5">
    <source>
        <dbReference type="EMBL" id="PNH02453.1"/>
    </source>
</evidence>
<evidence type="ECO:0000259" key="4">
    <source>
        <dbReference type="PROSITE" id="PS50097"/>
    </source>
</evidence>
<dbReference type="GO" id="GO:0000151">
    <property type="term" value="C:ubiquitin ligase complex"/>
    <property type="evidence" value="ECO:0007669"/>
    <property type="project" value="TreeGrafter"/>
</dbReference>
<dbReference type="InterPro" id="IPR000210">
    <property type="entry name" value="BTB/POZ_dom"/>
</dbReference>
<dbReference type="Gene3D" id="3.30.710.10">
    <property type="entry name" value="Potassium Channel Kv1.1, Chain A"/>
    <property type="match status" value="1"/>
</dbReference>
<dbReference type="AlphaFoldDB" id="A0A2J7ZQB0"/>
<dbReference type="Pfam" id="PF00651">
    <property type="entry name" value="BTB"/>
    <property type="match status" value="1"/>
</dbReference>
<evidence type="ECO:0000256" key="1">
    <source>
        <dbReference type="ARBA" id="ARBA00004906"/>
    </source>
</evidence>
<proteinExistence type="predicted"/>
<dbReference type="EMBL" id="PGGS01000653">
    <property type="protein sequence ID" value="PNH02453.1"/>
    <property type="molecule type" value="Genomic_DNA"/>
</dbReference>
<sequence>MPILSCTIAVETLYNGGVVSRILPAARRGEGATTQTLLLCGRQLRPLAGTDAHSGLELEPPLQLYADPAARDGEPAAARPPYLRTGEFWGPVWDPFSSAVYAVEGNAVVRLSSDNTMTVVAGKVEQSGSADGPGRAACFILTAYLTSDGAGSLYVTSGSRIRKLQLPGGWAGQEAPQLVPQAAAGVAPAAALAAVPSDPVGGEARDNRVAAAAAEDEVVVSTLPLEAAGPIRGLAFDGSGSNNIGTGRGSLLFSTATALYCLPLGDPAAAPSVVVGAQGEPGTADGRGADARFTSAFGIVMDGDGCVYMADWMDNETTSVRRVTANGVAITIVAGLEGCWGRPAILPNGCLTLCGSRRSAVHVLGLGLKPPGCHTAPPPIGPLPRTLPGDLGALLGRQPDGTTDVAIVVGGRTFHVHRALLSARCDYFQQRLGGSFTDGSAQQLDLPDADPEAFEVVLLFVYTGTVNIPVALAAGVAELADRLLLPELCEQAVALVEASVSACTVAGLLLWAEARSPAFAELLSRLKGWYVENHEAVVREAKEEVGLLMARNPQLFLELMLELPSKRPRTH</sequence>
<keyword evidence="2" id="KW-0677">Repeat</keyword>
<keyword evidence="3" id="KW-0040">ANK repeat</keyword>
<evidence type="ECO:0000256" key="3">
    <source>
        <dbReference type="ARBA" id="ARBA00023043"/>
    </source>
</evidence>
<dbReference type="PANTHER" id="PTHR46231">
    <property type="entry name" value="ANKYRIN REPEAT AND BTB/POZ DOMAIN-CONTAINING PROTEIN 1"/>
    <property type="match status" value="1"/>
</dbReference>
<keyword evidence="6" id="KW-1185">Reference proteome</keyword>
<gene>
    <name evidence="5" type="ORF">TSOC_011606</name>
</gene>
<evidence type="ECO:0000313" key="6">
    <source>
        <dbReference type="Proteomes" id="UP000236333"/>
    </source>
</evidence>
<accession>A0A2J7ZQB0</accession>
<dbReference type="GO" id="GO:0005737">
    <property type="term" value="C:cytoplasm"/>
    <property type="evidence" value="ECO:0007669"/>
    <property type="project" value="TreeGrafter"/>
</dbReference>
<name>A0A2J7ZQB0_9CHLO</name>
<comment type="pathway">
    <text evidence="1">Protein modification; protein ubiquitination.</text>
</comment>
<dbReference type="SUPFAM" id="SSF54695">
    <property type="entry name" value="POZ domain"/>
    <property type="match status" value="1"/>
</dbReference>
<dbReference type="PANTHER" id="PTHR46231:SF1">
    <property type="entry name" value="ANKYRIN REPEAT AND BTB_POZ DOMAIN-CONTAINING PROTEIN 1"/>
    <property type="match status" value="1"/>
</dbReference>
<protein>
    <submittedName>
        <fullName evidence="5">ARM REPEAT PROTEIN INTERACTING WITH ABF2</fullName>
    </submittedName>
</protein>
<dbReference type="CDD" id="cd18186">
    <property type="entry name" value="BTB_POZ_ZBTB_KLHL-like"/>
    <property type="match status" value="1"/>
</dbReference>
<dbReference type="OrthoDB" id="542113at2759"/>
<organism evidence="5 6">
    <name type="scientific">Tetrabaena socialis</name>
    <dbReference type="NCBI Taxonomy" id="47790"/>
    <lineage>
        <taxon>Eukaryota</taxon>
        <taxon>Viridiplantae</taxon>
        <taxon>Chlorophyta</taxon>
        <taxon>core chlorophytes</taxon>
        <taxon>Chlorophyceae</taxon>
        <taxon>CS clade</taxon>
        <taxon>Chlamydomonadales</taxon>
        <taxon>Tetrabaenaceae</taxon>
        <taxon>Tetrabaena</taxon>
    </lineage>
</organism>
<feature type="domain" description="BTB" evidence="4">
    <location>
        <begin position="403"/>
        <end position="470"/>
    </location>
</feature>
<dbReference type="Gene3D" id="2.120.10.30">
    <property type="entry name" value="TolB, C-terminal domain"/>
    <property type="match status" value="2"/>
</dbReference>
<dbReference type="SUPFAM" id="SSF101898">
    <property type="entry name" value="NHL repeat"/>
    <property type="match status" value="1"/>
</dbReference>
<reference evidence="5 6" key="1">
    <citation type="journal article" date="2017" name="Mol. Biol. Evol.">
        <title>The 4-celled Tetrabaena socialis nuclear genome reveals the essential components for genetic control of cell number at the origin of multicellularity in the volvocine lineage.</title>
        <authorList>
            <person name="Featherston J."/>
            <person name="Arakaki Y."/>
            <person name="Hanschen E.R."/>
            <person name="Ferris P.J."/>
            <person name="Michod R.E."/>
            <person name="Olson B.J.S.C."/>
            <person name="Nozaki H."/>
            <person name="Durand P.M."/>
        </authorList>
    </citation>
    <scope>NUCLEOTIDE SEQUENCE [LARGE SCALE GENOMIC DNA]</scope>
    <source>
        <strain evidence="5 6">NIES-571</strain>
    </source>
</reference>
<dbReference type="InterPro" id="IPR044515">
    <property type="entry name" value="ABTB1"/>
</dbReference>
<dbReference type="InterPro" id="IPR011042">
    <property type="entry name" value="6-blade_b-propeller_TolB-like"/>
</dbReference>
<dbReference type="Proteomes" id="UP000236333">
    <property type="component" value="Unassembled WGS sequence"/>
</dbReference>
<dbReference type="InterPro" id="IPR011333">
    <property type="entry name" value="SKP1/BTB/POZ_sf"/>
</dbReference>
<evidence type="ECO:0000256" key="2">
    <source>
        <dbReference type="ARBA" id="ARBA00022737"/>
    </source>
</evidence>
<dbReference type="SMART" id="SM00225">
    <property type="entry name" value="BTB"/>
    <property type="match status" value="1"/>
</dbReference>
<comment type="caution">
    <text evidence="5">The sequence shown here is derived from an EMBL/GenBank/DDBJ whole genome shotgun (WGS) entry which is preliminary data.</text>
</comment>